<organism evidence="1">
    <name type="scientific">Hanusia phi</name>
    <dbReference type="NCBI Taxonomy" id="3032"/>
    <lineage>
        <taxon>Eukaryota</taxon>
        <taxon>Cryptophyceae</taxon>
        <taxon>Pyrenomonadales</taxon>
        <taxon>Geminigeraceae</taxon>
        <taxon>Hanusia</taxon>
    </lineage>
</organism>
<proteinExistence type="predicted"/>
<dbReference type="AlphaFoldDB" id="A0A7S0EMC2"/>
<reference evidence="1" key="1">
    <citation type="submission" date="2021-01" db="EMBL/GenBank/DDBJ databases">
        <authorList>
            <person name="Corre E."/>
            <person name="Pelletier E."/>
            <person name="Niang G."/>
            <person name="Scheremetjew M."/>
            <person name="Finn R."/>
            <person name="Kale V."/>
            <person name="Holt S."/>
            <person name="Cochrane G."/>
            <person name="Meng A."/>
            <person name="Brown T."/>
            <person name="Cohen L."/>
        </authorList>
    </citation>
    <scope>NUCLEOTIDE SEQUENCE</scope>
    <source>
        <strain evidence="1">CCMP325</strain>
    </source>
</reference>
<name>A0A7S0EMC2_9CRYP</name>
<evidence type="ECO:0000313" key="1">
    <source>
        <dbReference type="EMBL" id="CAD8488774.1"/>
    </source>
</evidence>
<accession>A0A7S0EMC2</accession>
<gene>
    <name evidence="1" type="ORF">HPHI1048_LOCUS13008</name>
</gene>
<dbReference type="EMBL" id="HBEO01019186">
    <property type="protein sequence ID" value="CAD8488774.1"/>
    <property type="molecule type" value="Transcribed_RNA"/>
</dbReference>
<protein>
    <submittedName>
        <fullName evidence="1">Uncharacterized protein</fullName>
    </submittedName>
</protein>
<sequence>MIPAALLCSTLLGSLEPLRIEPLRCPSHHPDVKRFARLRGGVEELELSSSEDSFVSRLRNASNETFHKLVEEFNKETWDSIKHTAPNLRGPGEFDSDGRDIFDMNFTCDVGQPGAEGMASSKWRFIVGGPSDLHLVAMHEDHKTFLSFYGLTPDGLIRMVPNQNSYAFYLFSDSSCIRPDKHCPDPNCTFDPGFEKDYVHYIGTMFVNDLLQGRGFYMPEEGIHLGPYWYWRNVGPYILITHDETTMEVWLTAEGFVHIAENNTELSCILRNGHFHPRDLGESFDQPGCEMNCWRETGLQLLPERDDLLQLIVKDELGYEKKAKQYRRGVMKKIIRKGSLIDTSTSADIRLLEKYLGEGESSKAVEVMDEWVRRHTPAKPPLTVVWGDPDSNEVDISEPSMRLSENSHELGEGAVDGFFFNETDKQLTVDLRVFDQSNVNVECA</sequence>